<dbReference type="AlphaFoldDB" id="A0AAV2RGR2"/>
<dbReference type="Proteomes" id="UP001497623">
    <property type="component" value="Unassembled WGS sequence"/>
</dbReference>
<dbReference type="PANTHER" id="PTHR15508:SF8">
    <property type="entry name" value="LD24550P"/>
    <property type="match status" value="1"/>
</dbReference>
<organism evidence="3 4">
    <name type="scientific">Meganyctiphanes norvegica</name>
    <name type="common">Northern krill</name>
    <name type="synonym">Thysanopoda norvegica</name>
    <dbReference type="NCBI Taxonomy" id="48144"/>
    <lineage>
        <taxon>Eukaryota</taxon>
        <taxon>Metazoa</taxon>
        <taxon>Ecdysozoa</taxon>
        <taxon>Arthropoda</taxon>
        <taxon>Crustacea</taxon>
        <taxon>Multicrustacea</taxon>
        <taxon>Malacostraca</taxon>
        <taxon>Eumalacostraca</taxon>
        <taxon>Eucarida</taxon>
        <taxon>Euphausiacea</taxon>
        <taxon>Euphausiidae</taxon>
        <taxon>Meganyctiphanes</taxon>
    </lineage>
</organism>
<proteinExistence type="predicted"/>
<evidence type="ECO:0000259" key="2">
    <source>
        <dbReference type="SMART" id="SM00745"/>
    </source>
</evidence>
<feature type="domain" description="MIT" evidence="2">
    <location>
        <begin position="5"/>
        <end position="82"/>
    </location>
</feature>
<dbReference type="CDD" id="cd02677">
    <property type="entry name" value="MIT_SNX15"/>
    <property type="match status" value="1"/>
</dbReference>
<dbReference type="InterPro" id="IPR007330">
    <property type="entry name" value="MIT_dom"/>
</dbReference>
<dbReference type="SMART" id="SM00745">
    <property type="entry name" value="MIT"/>
    <property type="match status" value="1"/>
</dbReference>
<protein>
    <recommendedName>
        <fullName evidence="2">MIT domain-containing protein</fullName>
    </recommendedName>
</protein>
<dbReference type="InterPro" id="IPR036181">
    <property type="entry name" value="MIT_dom_sf"/>
</dbReference>
<dbReference type="Gene3D" id="1.20.58.80">
    <property type="entry name" value="Phosphotransferase system, lactose/cellobiose-type IIA subunit"/>
    <property type="match status" value="1"/>
</dbReference>
<sequence length="178" mass="20060">QEIAQSQYIFVAAQQISAAQQCEQQHDYREALNYYREGVGTLLQGVQDDSDGTRREAVRRKTAQYLQRAEQLMSRLTRKEKKHQEGDDPVPSMNSSGEVELKCSSLELRHYCILGTAGSVLVATDTTNGETYAIKVLLKSDIGGAEKTILPRNIPFMVPVIRYHETDTAILLVLKFIR</sequence>
<evidence type="ECO:0000256" key="1">
    <source>
        <dbReference type="SAM" id="MobiDB-lite"/>
    </source>
</evidence>
<gene>
    <name evidence="3" type="ORF">MNOR_LOCUS25059</name>
</gene>
<evidence type="ECO:0000313" key="3">
    <source>
        <dbReference type="EMBL" id="CAL4125325.1"/>
    </source>
</evidence>
<name>A0AAV2RGR2_MEGNR</name>
<dbReference type="SUPFAM" id="SSF116846">
    <property type="entry name" value="MIT domain"/>
    <property type="match status" value="1"/>
</dbReference>
<keyword evidence="4" id="KW-1185">Reference proteome</keyword>
<dbReference type="PANTHER" id="PTHR15508">
    <property type="entry name" value="RIBOSOMAL PROTEIN S6 KINASE"/>
    <property type="match status" value="1"/>
</dbReference>
<evidence type="ECO:0000313" key="4">
    <source>
        <dbReference type="Proteomes" id="UP001497623"/>
    </source>
</evidence>
<dbReference type="InterPro" id="IPR051866">
    <property type="entry name" value="Intracell_Sig-Traffick_Protein"/>
</dbReference>
<feature type="non-terminal residue" evidence="3">
    <location>
        <position position="1"/>
    </location>
</feature>
<feature type="region of interest" description="Disordered" evidence="1">
    <location>
        <begin position="77"/>
        <end position="96"/>
    </location>
</feature>
<dbReference type="Pfam" id="PF04212">
    <property type="entry name" value="MIT"/>
    <property type="match status" value="1"/>
</dbReference>
<accession>A0AAV2RGR2</accession>
<comment type="caution">
    <text evidence="3">The sequence shown here is derived from an EMBL/GenBank/DDBJ whole genome shotgun (WGS) entry which is preliminary data.</text>
</comment>
<dbReference type="EMBL" id="CAXKWB010023485">
    <property type="protein sequence ID" value="CAL4125325.1"/>
    <property type="molecule type" value="Genomic_DNA"/>
</dbReference>
<reference evidence="3 4" key="1">
    <citation type="submission" date="2024-05" db="EMBL/GenBank/DDBJ databases">
        <authorList>
            <person name="Wallberg A."/>
        </authorList>
    </citation>
    <scope>NUCLEOTIDE SEQUENCE [LARGE SCALE GENOMIC DNA]</scope>
</reference>